<dbReference type="STRING" id="644358.A0A0C4E0J9"/>
<evidence type="ECO:0000256" key="4">
    <source>
        <dbReference type="ARBA" id="ARBA00022912"/>
    </source>
</evidence>
<dbReference type="InterPro" id="IPR020422">
    <property type="entry name" value="TYR_PHOSPHATASE_DUAL_dom"/>
</dbReference>
<reference evidence="7" key="4">
    <citation type="journal article" date="2015" name="G3 (Bethesda)">
        <title>Genome sequences of three phytopathogenic species of the Magnaporthaceae family of fungi.</title>
        <authorList>
            <person name="Okagaki L.H."/>
            <person name="Nunes C.C."/>
            <person name="Sailsbery J."/>
            <person name="Clay B."/>
            <person name="Brown D."/>
            <person name="John T."/>
            <person name="Oh Y."/>
            <person name="Young N."/>
            <person name="Fitzgerald M."/>
            <person name="Haas B.J."/>
            <person name="Zeng Q."/>
            <person name="Young S."/>
            <person name="Adiconis X."/>
            <person name="Fan L."/>
            <person name="Levin J.Z."/>
            <person name="Mitchell T.K."/>
            <person name="Okubara P.A."/>
            <person name="Farman M.L."/>
            <person name="Kohn L.M."/>
            <person name="Birren B."/>
            <person name="Ma L.-J."/>
            <person name="Dean R.A."/>
        </authorList>
    </citation>
    <scope>NUCLEOTIDE SEQUENCE</scope>
    <source>
        <strain evidence="7">ATCC 64411 / 73-15</strain>
    </source>
</reference>
<evidence type="ECO:0000259" key="5">
    <source>
        <dbReference type="SMART" id="SM00195"/>
    </source>
</evidence>
<organism evidence="7 8">
    <name type="scientific">Magnaporthiopsis poae (strain ATCC 64411 / 73-15)</name>
    <name type="common">Kentucky bluegrass fungus</name>
    <name type="synonym">Magnaporthe poae</name>
    <dbReference type="NCBI Taxonomy" id="644358"/>
    <lineage>
        <taxon>Eukaryota</taxon>
        <taxon>Fungi</taxon>
        <taxon>Dikarya</taxon>
        <taxon>Ascomycota</taxon>
        <taxon>Pezizomycotina</taxon>
        <taxon>Sordariomycetes</taxon>
        <taxon>Sordariomycetidae</taxon>
        <taxon>Magnaporthales</taxon>
        <taxon>Magnaporthaceae</taxon>
        <taxon>Magnaporthiopsis</taxon>
    </lineage>
</organism>
<evidence type="ECO:0000313" key="8">
    <source>
        <dbReference type="Proteomes" id="UP000011715"/>
    </source>
</evidence>
<evidence type="ECO:0000256" key="1">
    <source>
        <dbReference type="ARBA" id="ARBA00008601"/>
    </source>
</evidence>
<reference evidence="7" key="5">
    <citation type="submission" date="2015-06" db="UniProtKB">
        <authorList>
            <consortium name="EnsemblFungi"/>
        </authorList>
    </citation>
    <scope>IDENTIFICATION</scope>
    <source>
        <strain evidence="7">ATCC 64411</strain>
    </source>
</reference>
<dbReference type="PANTHER" id="PTHR45848">
    <property type="entry name" value="DUAL SPECIFICITY PROTEIN PHOSPHATASE 12 FAMILY MEMBER"/>
    <property type="match status" value="1"/>
</dbReference>
<protein>
    <recommendedName>
        <fullName evidence="2">protein-tyrosine-phosphatase</fullName>
        <ecNumber evidence="2">3.1.3.48</ecNumber>
    </recommendedName>
</protein>
<dbReference type="VEuPathDB" id="FungiDB:MAPG_05877"/>
<dbReference type="EMBL" id="GL876970">
    <property type="protein sequence ID" value="KLU86870.1"/>
    <property type="molecule type" value="Genomic_DNA"/>
</dbReference>
<dbReference type="PANTHER" id="PTHR45848:SF4">
    <property type="entry name" value="DUAL SPECIFICITY PROTEIN PHOSPHATASE 12"/>
    <property type="match status" value="1"/>
</dbReference>
<dbReference type="EC" id="3.1.3.48" evidence="2"/>
<dbReference type="OrthoDB" id="2017893at2759"/>
<dbReference type="InterPro" id="IPR029021">
    <property type="entry name" value="Prot-tyrosine_phosphatase-like"/>
</dbReference>
<dbReference type="SUPFAM" id="SSF52799">
    <property type="entry name" value="(Phosphotyrosine protein) phosphatases II"/>
    <property type="match status" value="1"/>
</dbReference>
<feature type="domain" description="Tyrosine-protein phosphatase" evidence="5">
    <location>
        <begin position="2"/>
        <end position="151"/>
    </location>
</feature>
<accession>A0A0C4E0J9</accession>
<dbReference type="GO" id="GO:0005634">
    <property type="term" value="C:nucleus"/>
    <property type="evidence" value="ECO:0007669"/>
    <property type="project" value="TreeGrafter"/>
</dbReference>
<keyword evidence="8" id="KW-1185">Reference proteome</keyword>
<evidence type="ECO:0000313" key="7">
    <source>
        <dbReference type="EnsemblFungi" id="MAPG_05877T0"/>
    </source>
</evidence>
<keyword evidence="3" id="KW-0378">Hydrolase</keyword>
<dbReference type="EMBL" id="ADBL01001401">
    <property type="status" value="NOT_ANNOTATED_CDS"/>
    <property type="molecule type" value="Genomic_DNA"/>
</dbReference>
<keyword evidence="4" id="KW-0904">Protein phosphatase</keyword>
<dbReference type="GO" id="GO:0008138">
    <property type="term" value="F:protein tyrosine/serine/threonine phosphatase activity"/>
    <property type="evidence" value="ECO:0007669"/>
    <property type="project" value="TreeGrafter"/>
</dbReference>
<dbReference type="eggNOG" id="KOG1716">
    <property type="taxonomic scope" value="Eukaryota"/>
</dbReference>
<gene>
    <name evidence="6" type="ORF">MAPG_05877</name>
</gene>
<dbReference type="Gene3D" id="3.90.190.10">
    <property type="entry name" value="Protein tyrosine phosphatase superfamily"/>
    <property type="match status" value="1"/>
</dbReference>
<dbReference type="EnsemblFungi" id="MAPG_05877T0">
    <property type="protein sequence ID" value="MAPG_05877T0"/>
    <property type="gene ID" value="MAPG_05877"/>
</dbReference>
<dbReference type="SMART" id="SM00195">
    <property type="entry name" value="DSPc"/>
    <property type="match status" value="1"/>
</dbReference>
<reference evidence="8" key="1">
    <citation type="submission" date="2010-05" db="EMBL/GenBank/DDBJ databases">
        <title>The genome sequence of Magnaporthe poae strain ATCC 64411.</title>
        <authorList>
            <person name="Ma L.-J."/>
            <person name="Dead R."/>
            <person name="Young S."/>
            <person name="Zeng Q."/>
            <person name="Koehrsen M."/>
            <person name="Alvarado L."/>
            <person name="Berlin A."/>
            <person name="Chapman S.B."/>
            <person name="Chen Z."/>
            <person name="Freedman E."/>
            <person name="Gellesch M."/>
            <person name="Goldberg J."/>
            <person name="Griggs A."/>
            <person name="Gujja S."/>
            <person name="Heilman E.R."/>
            <person name="Heiman D."/>
            <person name="Hepburn T."/>
            <person name="Howarth C."/>
            <person name="Jen D."/>
            <person name="Larson L."/>
            <person name="Mehta T."/>
            <person name="Neiman D."/>
            <person name="Pearson M."/>
            <person name="Roberts A."/>
            <person name="Saif S."/>
            <person name="Shea T."/>
            <person name="Shenoy N."/>
            <person name="Sisk P."/>
            <person name="Stolte C."/>
            <person name="Sykes S."/>
            <person name="Walk T."/>
            <person name="White J."/>
            <person name="Yandava C."/>
            <person name="Haas B."/>
            <person name="Nusbaum C."/>
            <person name="Birren B."/>
        </authorList>
    </citation>
    <scope>NUCLEOTIDE SEQUENCE [LARGE SCALE GENOMIC DNA]</scope>
    <source>
        <strain evidence="8">ATCC 64411 / 73-15</strain>
    </source>
</reference>
<comment type="similarity">
    <text evidence="1">Belongs to the protein-tyrosine phosphatase family. Non-receptor class dual specificity subfamily.</text>
</comment>
<evidence type="ECO:0000256" key="2">
    <source>
        <dbReference type="ARBA" id="ARBA00013064"/>
    </source>
</evidence>
<evidence type="ECO:0000313" key="6">
    <source>
        <dbReference type="EMBL" id="KLU86870.1"/>
    </source>
</evidence>
<evidence type="ECO:0000256" key="3">
    <source>
        <dbReference type="ARBA" id="ARBA00022801"/>
    </source>
</evidence>
<sequence>MALSRINGDENLYVSGVFALRKAQTLHDHAITHILSVIDYDLDKTHDLGGQFKHLSIDINDEEDADLLVHFPRIVRFIDAGLSPPPAGSEKEEEEAAAPTTCGGVLVHCAMGKSRSVTATLAYLLWKHPWRFNGGAAERHGFKCSCDAWVCPAFSLQRSKVDEVTVTVAAAASGRAPDPRAALGIRMPPSFRKENL</sequence>
<dbReference type="GO" id="GO:0004725">
    <property type="term" value="F:protein tyrosine phosphatase activity"/>
    <property type="evidence" value="ECO:0007669"/>
    <property type="project" value="UniProtKB-EC"/>
</dbReference>
<name>A0A0C4E0J9_MAGP6</name>
<dbReference type="Proteomes" id="UP000011715">
    <property type="component" value="Unassembled WGS sequence"/>
</dbReference>
<reference evidence="6" key="2">
    <citation type="submission" date="2010-05" db="EMBL/GenBank/DDBJ databases">
        <title>The Genome Sequence of Magnaporthe poae strain ATCC 64411.</title>
        <authorList>
            <consortium name="The Broad Institute Genome Sequencing Platform"/>
            <consortium name="Broad Institute Genome Sequencing Center for Infectious Disease"/>
            <person name="Ma L.-J."/>
            <person name="Dead R."/>
            <person name="Young S."/>
            <person name="Zeng Q."/>
            <person name="Koehrsen M."/>
            <person name="Alvarado L."/>
            <person name="Berlin A."/>
            <person name="Chapman S.B."/>
            <person name="Chen Z."/>
            <person name="Freedman E."/>
            <person name="Gellesch M."/>
            <person name="Goldberg J."/>
            <person name="Griggs A."/>
            <person name="Gujja S."/>
            <person name="Heilman E.R."/>
            <person name="Heiman D."/>
            <person name="Hepburn T."/>
            <person name="Howarth C."/>
            <person name="Jen D."/>
            <person name="Larson L."/>
            <person name="Mehta T."/>
            <person name="Neiman D."/>
            <person name="Pearson M."/>
            <person name="Roberts A."/>
            <person name="Saif S."/>
            <person name="Shea T."/>
            <person name="Shenoy N."/>
            <person name="Sisk P."/>
            <person name="Stolte C."/>
            <person name="Sykes S."/>
            <person name="Walk T."/>
            <person name="White J."/>
            <person name="Yandava C."/>
            <person name="Haas B."/>
            <person name="Nusbaum C."/>
            <person name="Birren B."/>
        </authorList>
    </citation>
    <scope>NUCLEOTIDE SEQUENCE</scope>
    <source>
        <strain evidence="6">ATCC 64411</strain>
    </source>
</reference>
<dbReference type="AlphaFoldDB" id="A0A0C4E0J9"/>
<reference evidence="6" key="3">
    <citation type="submission" date="2011-03" db="EMBL/GenBank/DDBJ databases">
        <title>Annotation of Magnaporthe poae ATCC 64411.</title>
        <authorList>
            <person name="Ma L.-J."/>
            <person name="Dead R."/>
            <person name="Young S.K."/>
            <person name="Zeng Q."/>
            <person name="Gargeya S."/>
            <person name="Fitzgerald M."/>
            <person name="Haas B."/>
            <person name="Abouelleil A."/>
            <person name="Alvarado L."/>
            <person name="Arachchi H.M."/>
            <person name="Berlin A."/>
            <person name="Brown A."/>
            <person name="Chapman S.B."/>
            <person name="Chen Z."/>
            <person name="Dunbar C."/>
            <person name="Freedman E."/>
            <person name="Gearin G."/>
            <person name="Gellesch M."/>
            <person name="Goldberg J."/>
            <person name="Griggs A."/>
            <person name="Gujja S."/>
            <person name="Heiman D."/>
            <person name="Howarth C."/>
            <person name="Larson L."/>
            <person name="Lui A."/>
            <person name="MacDonald P.J.P."/>
            <person name="Mehta T."/>
            <person name="Montmayeur A."/>
            <person name="Murphy C."/>
            <person name="Neiman D."/>
            <person name="Pearson M."/>
            <person name="Priest M."/>
            <person name="Roberts A."/>
            <person name="Saif S."/>
            <person name="Shea T."/>
            <person name="Shenoy N."/>
            <person name="Sisk P."/>
            <person name="Stolte C."/>
            <person name="Sykes S."/>
            <person name="Yandava C."/>
            <person name="Wortman J."/>
            <person name="Nusbaum C."/>
            <person name="Birren B."/>
        </authorList>
    </citation>
    <scope>NUCLEOTIDE SEQUENCE</scope>
    <source>
        <strain evidence="6">ATCC 64411</strain>
    </source>
</reference>
<proteinExistence type="inferred from homology"/>
<dbReference type="EMBL" id="ADBL01001402">
    <property type="status" value="NOT_ANNOTATED_CDS"/>
    <property type="molecule type" value="Genomic_DNA"/>
</dbReference>